<comment type="cofactor">
    <cofactor evidence="2">
        <name>[4Fe-4S] cluster</name>
        <dbReference type="ChEBI" id="CHEBI:49883"/>
    </cofactor>
</comment>
<dbReference type="InterPro" id="IPR005117">
    <property type="entry name" value="NiRdtase/SiRdtase_haem-b_fer"/>
</dbReference>
<reference evidence="15" key="1">
    <citation type="submission" date="2020-11" db="EMBL/GenBank/DDBJ databases">
        <title>Kefir isolates.</title>
        <authorList>
            <person name="Marcisauskas S."/>
            <person name="Kim Y."/>
            <person name="Blasche S."/>
        </authorList>
    </citation>
    <scope>NUCLEOTIDE SEQUENCE</scope>
    <source>
        <strain evidence="15">Olga-1</strain>
    </source>
</reference>
<dbReference type="SUPFAM" id="SSF55124">
    <property type="entry name" value="Nitrite/Sulfite reductase N-terminal domain-like"/>
    <property type="match status" value="2"/>
</dbReference>
<evidence type="ECO:0000256" key="2">
    <source>
        <dbReference type="ARBA" id="ARBA00001966"/>
    </source>
</evidence>
<evidence type="ECO:0000256" key="12">
    <source>
        <dbReference type="ARBA" id="ARBA00023014"/>
    </source>
</evidence>
<dbReference type="Gene3D" id="3.40.50.360">
    <property type="match status" value="1"/>
</dbReference>
<dbReference type="PRINTS" id="PR00397">
    <property type="entry name" value="SIROHAEM"/>
</dbReference>
<protein>
    <recommendedName>
        <fullName evidence="5">assimilatory sulfite reductase (NADPH)</fullName>
        <ecNumber evidence="5">1.8.1.2</ecNumber>
    </recommendedName>
</protein>
<evidence type="ECO:0000256" key="10">
    <source>
        <dbReference type="ARBA" id="ARBA00023002"/>
    </source>
</evidence>
<dbReference type="InterPro" id="IPR045854">
    <property type="entry name" value="NO2/SO3_Rdtase_4Fe4S_sf"/>
</dbReference>
<evidence type="ECO:0000256" key="1">
    <source>
        <dbReference type="ARBA" id="ARBA00001929"/>
    </source>
</evidence>
<keyword evidence="8" id="KW-0479">Metal-binding</keyword>
<evidence type="ECO:0000256" key="8">
    <source>
        <dbReference type="ARBA" id="ARBA00022723"/>
    </source>
</evidence>
<dbReference type="PRINTS" id="PR00369">
    <property type="entry name" value="FLAVODOXIN"/>
</dbReference>
<dbReference type="InterPro" id="IPR029061">
    <property type="entry name" value="THDP-binding"/>
</dbReference>
<comment type="catalytic activity">
    <reaction evidence="13">
        <text>hydrogen sulfide + 3 NADP(+) + 3 H2O = sulfite + 3 NADPH + 4 H(+)</text>
        <dbReference type="Rhea" id="RHEA:13801"/>
        <dbReference type="ChEBI" id="CHEBI:15377"/>
        <dbReference type="ChEBI" id="CHEBI:15378"/>
        <dbReference type="ChEBI" id="CHEBI:17359"/>
        <dbReference type="ChEBI" id="CHEBI:29919"/>
        <dbReference type="ChEBI" id="CHEBI:57783"/>
        <dbReference type="ChEBI" id="CHEBI:58349"/>
        <dbReference type="EC" id="1.8.1.2"/>
    </reaction>
</comment>
<keyword evidence="10" id="KW-0560">Oxidoreductase</keyword>
<keyword evidence="9" id="KW-0521">NADP</keyword>
<evidence type="ECO:0000256" key="11">
    <source>
        <dbReference type="ARBA" id="ARBA00023004"/>
    </source>
</evidence>
<dbReference type="GO" id="GO:0009337">
    <property type="term" value="C:sulfite reductase complex (NADPH)"/>
    <property type="evidence" value="ECO:0007669"/>
    <property type="project" value="UniProtKB-ARBA"/>
</dbReference>
<dbReference type="InterPro" id="IPR036136">
    <property type="entry name" value="Nit/Sulf_reduc_fer-like_dom_sf"/>
</dbReference>
<dbReference type="SUPFAM" id="SSF52218">
    <property type="entry name" value="Flavoproteins"/>
    <property type="match status" value="1"/>
</dbReference>
<dbReference type="GO" id="GO:0020037">
    <property type="term" value="F:heme binding"/>
    <property type="evidence" value="ECO:0007669"/>
    <property type="project" value="InterPro"/>
</dbReference>
<dbReference type="InterPro" id="IPR006066">
    <property type="entry name" value="NO2/SO3_Rdtase_FeS/sirohaem_BS"/>
</dbReference>
<dbReference type="EC" id="1.8.1.2" evidence="5"/>
<evidence type="ECO:0000256" key="3">
    <source>
        <dbReference type="ARBA" id="ARBA00004774"/>
    </source>
</evidence>
<keyword evidence="7" id="KW-0349">Heme</keyword>
<proteinExistence type="inferred from homology"/>
<dbReference type="GO" id="GO:0000103">
    <property type="term" value="P:sulfate assimilation"/>
    <property type="evidence" value="ECO:0007669"/>
    <property type="project" value="TreeGrafter"/>
</dbReference>
<comment type="caution">
    <text evidence="15">The sequence shown here is derived from an EMBL/GenBank/DDBJ whole genome shotgun (WGS) entry which is preliminary data.</text>
</comment>
<evidence type="ECO:0000256" key="5">
    <source>
        <dbReference type="ARBA" id="ARBA00012604"/>
    </source>
</evidence>
<keyword evidence="6" id="KW-0004">4Fe-4S</keyword>
<dbReference type="InterPro" id="IPR045169">
    <property type="entry name" value="NO2/SO3_Rdtase_4Fe4S_prot"/>
</dbReference>
<comment type="cofactor">
    <cofactor evidence="1">
        <name>siroheme</name>
        <dbReference type="ChEBI" id="CHEBI:60052"/>
    </cofactor>
</comment>
<dbReference type="Pfam" id="PF00258">
    <property type="entry name" value="Flavodoxin_1"/>
    <property type="match status" value="1"/>
</dbReference>
<comment type="similarity">
    <text evidence="4">Belongs to the nitrite and sulfite reductase 4Fe-4S domain family.</text>
</comment>
<dbReference type="InterPro" id="IPR001094">
    <property type="entry name" value="Flavdoxin-like"/>
</dbReference>
<dbReference type="GO" id="GO:0010181">
    <property type="term" value="F:FMN binding"/>
    <property type="evidence" value="ECO:0007669"/>
    <property type="project" value="InterPro"/>
</dbReference>
<dbReference type="PROSITE" id="PS50902">
    <property type="entry name" value="FLAVODOXIN_LIKE"/>
    <property type="match status" value="1"/>
</dbReference>
<organism evidence="15 16">
    <name type="scientific">Pichia californica</name>
    <dbReference type="NCBI Taxonomy" id="460514"/>
    <lineage>
        <taxon>Eukaryota</taxon>
        <taxon>Fungi</taxon>
        <taxon>Dikarya</taxon>
        <taxon>Ascomycota</taxon>
        <taxon>Saccharomycotina</taxon>
        <taxon>Pichiomycetes</taxon>
        <taxon>Pichiales</taxon>
        <taxon>Pichiaceae</taxon>
        <taxon>Pichia</taxon>
    </lineage>
</organism>
<sequence length="1380" mass="154853">MAQKQEQAITNIAAILAQVSSAKLYVVDPTAETKVGEKLSSNDALTFIDAEKSIIVNLNSEKFIQSLPLLLKKENSKIYNLNIKITNDDFSIITAVKDLGFDIFISSNLQESIDFTILSSLVSKVSNKSTIHFYISNNNESTNIEKSTLNLESIKTVYDSFNSENLDDAFATIKTLTGNSYSEFELISKATSGKNLILLLGNPNYFINNSKFTSYNSLISIKVYRPFKLSKLEKIIASIKFEKLLILEQSSINLQFQTLFLDLIEILPSLSSSSTPIEILPLTILKVDESNVDSIVDSLSSISASNLPILGKSFNENSNISIETFEKSSDGAYLKLLKESVNPKYLNILNDFEINSSPDYSFGKFLYQEEQLSTLIKLVESTLSSFTGELNDELTNWIIKARDTSDIFDGSKIVSLLKSENSTNAVQLLEYSKYFTLTHNWIIGSDNWSYDLGLSTFHSVLKSNNKRIKLLIIDSDSSINHKQGKKNLGLFAMNYKNSYVSSIAIYSSYTQALTSFIEANNYSNGPSIVLAYLPKSNNYLEMLKETKKVVDIGYWPLYRFNPFLKSDSDIFKLDSSFIKRELQDFLDRENKLSLLVAKNSKLNYNLKSYENKINTNVNENSKNAFKDLLEKLSGAPLTIAYASDGGNATNLANKLNRRAISKGLKVKLLAMDDLSMDDLSLETNVALISSTSGQGEFPNGGKNFWENLKNSTLDLANVNFAIFGLGDSKYWPRAEDAHYFNKPCQDLFKKIEILGGKFLCDLGLGDDQADDGYNTAYNAWEPKLWESLGVSVENADEPAPITNEDMKINSNFLRGTIAEGLIDESTGAISAVDQQLTKFHGIYMQDDRDIRDERKQEGLEPAYAFMVRVRLPGGVSTPEQWLKIDELADTKGNHTFKITTRATYQLHGIVKRDLRDAIREINTTAMDTLGACGDVNRNVMISALPQNRHLHAQMDHTSKIISARLLPKTTAYHEIWLTNLKEVERGIEGGPSKIMIGGDALVDAEPIYSPVYLPRKFKVVIAMPPYNDVDCWAHDIGLIAIVENNNIIGYNVLVGGGMGTTHNNTKTYPRTGSMFGFIAYDKVDDVCEKVMIVQRDNGDRKNRKHARLKYTIDDMGVEAYKANVEELLGYKFEEPKPYKIESNIDYFGWCKDETGLNHYTCFIENGRIEDVAGKPQKTGLNKIAHYFKDNKAGVFRLTGNQHILLSDIPDEHLETIKKLLHEYNLDNLNHSSLRLSSGSCVAFPTCGLAMAEAERYLPVLIGKLEDELEKLGLRNDSIVMRMTGCPNGCARPWLAEIALVGKSYGFYNLMLGGSYIGERVNKIYKSNVNEEDIMSTLVPMFARWANERLDGEHFGDFVIRVGIIKPTLEGKYFWDDVVEH</sequence>
<dbReference type="Pfam" id="PF03460">
    <property type="entry name" value="NIR_SIR_ferr"/>
    <property type="match status" value="2"/>
</dbReference>
<dbReference type="Gene3D" id="3.30.413.10">
    <property type="entry name" value="Sulfite Reductase Hemoprotein, domain 1"/>
    <property type="match status" value="2"/>
</dbReference>
<feature type="domain" description="Flavodoxin-like" evidence="14">
    <location>
        <begin position="637"/>
        <end position="785"/>
    </location>
</feature>
<comment type="pathway">
    <text evidence="3">Sulfur metabolism; hydrogen sulfide biosynthesis; hydrogen sulfide from sulfite (NADPH route): step 1/1.</text>
</comment>
<evidence type="ECO:0000256" key="9">
    <source>
        <dbReference type="ARBA" id="ARBA00022857"/>
    </source>
</evidence>
<evidence type="ECO:0000256" key="7">
    <source>
        <dbReference type="ARBA" id="ARBA00022617"/>
    </source>
</evidence>
<keyword evidence="12" id="KW-0411">Iron-sulfur</keyword>
<dbReference type="GO" id="GO:0050311">
    <property type="term" value="F:sulfite reductase (ferredoxin) activity"/>
    <property type="evidence" value="ECO:0007669"/>
    <property type="project" value="TreeGrafter"/>
</dbReference>
<evidence type="ECO:0000313" key="16">
    <source>
        <dbReference type="Proteomes" id="UP000697127"/>
    </source>
</evidence>
<gene>
    <name evidence="15" type="ORF">C6P40_001539</name>
</gene>
<dbReference type="GO" id="GO:0004783">
    <property type="term" value="F:sulfite reductase (NADPH) activity"/>
    <property type="evidence" value="ECO:0007669"/>
    <property type="project" value="UniProtKB-EC"/>
</dbReference>
<evidence type="ECO:0000256" key="13">
    <source>
        <dbReference type="ARBA" id="ARBA00052219"/>
    </source>
</evidence>
<evidence type="ECO:0000259" key="14">
    <source>
        <dbReference type="PROSITE" id="PS50902"/>
    </source>
</evidence>
<evidence type="ECO:0000256" key="6">
    <source>
        <dbReference type="ARBA" id="ARBA00022485"/>
    </source>
</evidence>
<evidence type="ECO:0000313" key="15">
    <source>
        <dbReference type="EMBL" id="KAG0688000.1"/>
    </source>
</evidence>
<dbReference type="NCBIfam" id="NF010029">
    <property type="entry name" value="PRK13504.1"/>
    <property type="match status" value="1"/>
</dbReference>
<dbReference type="GO" id="GO:0051539">
    <property type="term" value="F:4 iron, 4 sulfur cluster binding"/>
    <property type="evidence" value="ECO:0007669"/>
    <property type="project" value="UniProtKB-KW"/>
</dbReference>
<dbReference type="PANTHER" id="PTHR11493:SF47">
    <property type="entry name" value="SULFITE REDUCTASE [NADPH] SUBUNIT BETA"/>
    <property type="match status" value="1"/>
</dbReference>
<dbReference type="InterPro" id="IPR029039">
    <property type="entry name" value="Flavoprotein-like_sf"/>
</dbReference>
<dbReference type="InterPro" id="IPR008254">
    <property type="entry name" value="Flavodoxin/NO_synth"/>
</dbReference>
<dbReference type="InterPro" id="IPR006067">
    <property type="entry name" value="NO2/SO3_Rdtase_4Fe4S_dom"/>
</dbReference>
<name>A0A9P6WJ13_9ASCO</name>
<dbReference type="Gene3D" id="3.40.50.970">
    <property type="match status" value="1"/>
</dbReference>
<dbReference type="SUPFAM" id="SSF52518">
    <property type="entry name" value="Thiamin diphosphate-binding fold (THDP-binding)"/>
    <property type="match status" value="1"/>
</dbReference>
<dbReference type="PANTHER" id="PTHR11493">
    <property type="entry name" value="SULFITE REDUCTASE [NADPH] SUBUNIT BETA-RELATED"/>
    <property type="match status" value="1"/>
</dbReference>
<accession>A0A9P6WJ13</accession>
<dbReference type="OrthoDB" id="1688044at2759"/>
<dbReference type="FunFam" id="3.30.413.10:FF:000003">
    <property type="entry name" value="Sulfite reductase [NADPH] hemoprotein beta-component"/>
    <property type="match status" value="1"/>
</dbReference>
<dbReference type="Pfam" id="PF01077">
    <property type="entry name" value="NIR_SIR"/>
    <property type="match status" value="1"/>
</dbReference>
<dbReference type="FunFam" id="3.30.413.10:FF:000004">
    <property type="entry name" value="Sulfite reductase [NADPH] hemoprotein beta-component"/>
    <property type="match status" value="1"/>
</dbReference>
<dbReference type="Proteomes" id="UP000697127">
    <property type="component" value="Unassembled WGS sequence"/>
</dbReference>
<dbReference type="EMBL" id="PUHW01000193">
    <property type="protein sequence ID" value="KAG0688000.1"/>
    <property type="molecule type" value="Genomic_DNA"/>
</dbReference>
<dbReference type="SUPFAM" id="SSF56014">
    <property type="entry name" value="Nitrite and sulphite reductase 4Fe-4S domain-like"/>
    <property type="match status" value="2"/>
</dbReference>
<keyword evidence="11" id="KW-0408">Iron</keyword>
<evidence type="ECO:0000256" key="4">
    <source>
        <dbReference type="ARBA" id="ARBA00010429"/>
    </source>
</evidence>
<dbReference type="PROSITE" id="PS00365">
    <property type="entry name" value="NIR_SIR"/>
    <property type="match status" value="1"/>
</dbReference>
<dbReference type="FunFam" id="3.40.50.360:FF:000016">
    <property type="entry name" value="Sulfite reductase subunit beta"/>
    <property type="match status" value="1"/>
</dbReference>
<dbReference type="GO" id="GO:0046872">
    <property type="term" value="F:metal ion binding"/>
    <property type="evidence" value="ECO:0007669"/>
    <property type="project" value="UniProtKB-KW"/>
</dbReference>
<keyword evidence="16" id="KW-1185">Reference proteome</keyword>